<proteinExistence type="predicted"/>
<accession>A0A955RJ97</accession>
<dbReference type="AlphaFoldDB" id="A0A955RJ97"/>
<dbReference type="InterPro" id="IPR029044">
    <property type="entry name" value="Nucleotide-diphossugar_trans"/>
</dbReference>
<dbReference type="SUPFAM" id="SSF53448">
    <property type="entry name" value="Nucleotide-diphospho-sugar transferases"/>
    <property type="match status" value="1"/>
</dbReference>
<evidence type="ECO:0000313" key="2">
    <source>
        <dbReference type="Proteomes" id="UP000783287"/>
    </source>
</evidence>
<comment type="caution">
    <text evidence="1">The sequence shown here is derived from an EMBL/GenBank/DDBJ whole genome shotgun (WGS) entry which is preliminary data.</text>
</comment>
<organism evidence="1 2">
    <name type="scientific">Candidatus Dojkabacteria bacterium</name>
    <dbReference type="NCBI Taxonomy" id="2099670"/>
    <lineage>
        <taxon>Bacteria</taxon>
        <taxon>Candidatus Dojkabacteria</taxon>
    </lineage>
</organism>
<name>A0A955RJ97_9BACT</name>
<dbReference type="EMBL" id="JAGQLK010000033">
    <property type="protein sequence ID" value="MCA9383160.1"/>
    <property type="molecule type" value="Genomic_DNA"/>
</dbReference>
<dbReference type="Proteomes" id="UP000783287">
    <property type="component" value="Unassembled WGS sequence"/>
</dbReference>
<evidence type="ECO:0000313" key="1">
    <source>
        <dbReference type="EMBL" id="MCA9383160.1"/>
    </source>
</evidence>
<reference evidence="1" key="1">
    <citation type="submission" date="2020-04" db="EMBL/GenBank/DDBJ databases">
        <authorList>
            <person name="Zhang T."/>
        </authorList>
    </citation>
    <scope>NUCLEOTIDE SEQUENCE</scope>
    <source>
        <strain evidence="1">HKST-UBA14</strain>
    </source>
</reference>
<gene>
    <name evidence="1" type="ORF">KC909_02235</name>
</gene>
<protein>
    <submittedName>
        <fullName evidence="1">Uncharacterized protein</fullName>
    </submittedName>
</protein>
<sequence>MSENISPKLDQDIISARIEAGNFLDDIEANGGFDETRVAIILPACSSAKSLLYGSLNAALQELRAWNIPSTIFLGMNNGHRDNVLAHIPETHDDVTLYNTQVESIYPASFMQMVAHNEHNLVAMHQRFSPDNYGKKDVLFEMIEQLKALVRSSGYQFPRYTLFMDADSYFDNGQGRGIAQLIAEAQSYNGNAAVSGLSYDTAYSTDPFGIMQPDYNRPVSIFHHMANIQRQQGNQAHLIGNGFIVPSELVPVMGMVCNPDNQYVLPAEDSALSILASELGYDIHISEEVHVTNCAPELNDSRWIYQLQNWADVERTVMLTYDYEAAPQPSTVQRRTTMLAAAGRVLRQTAMHHDYSVFDGLEHILNRKDLHRRIFG</sequence>
<reference evidence="1" key="2">
    <citation type="journal article" date="2021" name="Microbiome">
        <title>Successional dynamics and alternative stable states in a saline activated sludge microbial community over 9 years.</title>
        <authorList>
            <person name="Wang Y."/>
            <person name="Ye J."/>
            <person name="Ju F."/>
            <person name="Liu L."/>
            <person name="Boyd J.A."/>
            <person name="Deng Y."/>
            <person name="Parks D.H."/>
            <person name="Jiang X."/>
            <person name="Yin X."/>
            <person name="Woodcroft B.J."/>
            <person name="Tyson G.W."/>
            <person name="Hugenholtz P."/>
            <person name="Polz M.F."/>
            <person name="Zhang T."/>
        </authorList>
    </citation>
    <scope>NUCLEOTIDE SEQUENCE</scope>
    <source>
        <strain evidence="1">HKST-UBA14</strain>
    </source>
</reference>